<proteinExistence type="predicted"/>
<evidence type="ECO:0000256" key="1">
    <source>
        <dbReference type="ARBA" id="ARBA00004167"/>
    </source>
</evidence>
<dbReference type="InterPro" id="IPR000719">
    <property type="entry name" value="Prot_kinase_dom"/>
</dbReference>
<dbReference type="GO" id="GO:0005524">
    <property type="term" value="F:ATP binding"/>
    <property type="evidence" value="ECO:0007669"/>
    <property type="project" value="UniProtKB-UniRule"/>
</dbReference>
<evidence type="ECO:0000256" key="3">
    <source>
        <dbReference type="ARBA" id="ARBA00022729"/>
    </source>
</evidence>
<dbReference type="InterPro" id="IPR011009">
    <property type="entry name" value="Kinase-like_dom_sf"/>
</dbReference>
<evidence type="ECO:0000256" key="4">
    <source>
        <dbReference type="ARBA" id="ARBA00022989"/>
    </source>
</evidence>
<sequence>MVVVGNVVLHFPVKGVMLLYFLMVRFVCSLVFSLPFFVVAFVVSIIDCLCNIAKKQKDEIAVNNKQTEEFGDDSRFIPLTMVKFLDDMETEKPIRFTSQQLRIATDNFSILLGSGGFGTVYKGLVSNSIAVAVKVLNGTSDKRIEEQFMAEVSTIGRTHHFNLVRLYGFCFE</sequence>
<keyword evidence="6" id="KW-0547">Nucleotide-binding</keyword>
<dbReference type="Gene3D" id="3.30.200.20">
    <property type="entry name" value="Phosphorylase Kinase, domain 1"/>
    <property type="match status" value="1"/>
</dbReference>
<dbReference type="PROSITE" id="PS50011">
    <property type="entry name" value="PROTEIN_KINASE_DOM"/>
    <property type="match status" value="1"/>
</dbReference>
<dbReference type="EMBL" id="OX465084">
    <property type="protein sequence ID" value="CAI9298127.1"/>
    <property type="molecule type" value="Genomic_DNA"/>
</dbReference>
<comment type="subcellular location">
    <subcellularLocation>
        <location evidence="1">Membrane</location>
        <topology evidence="1">Single-pass membrane protein</topology>
    </subcellularLocation>
</comment>
<feature type="domain" description="Protein kinase" evidence="8">
    <location>
        <begin position="106"/>
        <end position="172"/>
    </location>
</feature>
<feature type="transmembrane region" description="Helical" evidence="7">
    <location>
        <begin position="20"/>
        <end position="46"/>
    </location>
</feature>
<dbReference type="SUPFAM" id="SSF56112">
    <property type="entry name" value="Protein kinase-like (PK-like)"/>
    <property type="match status" value="1"/>
</dbReference>
<dbReference type="PROSITE" id="PS00107">
    <property type="entry name" value="PROTEIN_KINASE_ATP"/>
    <property type="match status" value="1"/>
</dbReference>
<feature type="binding site" evidence="6">
    <location>
        <position position="134"/>
    </location>
    <ligand>
        <name>ATP</name>
        <dbReference type="ChEBI" id="CHEBI:30616"/>
    </ligand>
</feature>
<evidence type="ECO:0000256" key="5">
    <source>
        <dbReference type="ARBA" id="ARBA00023136"/>
    </source>
</evidence>
<keyword evidence="10" id="KW-1185">Reference proteome</keyword>
<evidence type="ECO:0000313" key="10">
    <source>
        <dbReference type="Proteomes" id="UP001177003"/>
    </source>
</evidence>
<evidence type="ECO:0000256" key="2">
    <source>
        <dbReference type="ARBA" id="ARBA00022692"/>
    </source>
</evidence>
<evidence type="ECO:0000256" key="7">
    <source>
        <dbReference type="SAM" id="Phobius"/>
    </source>
</evidence>
<organism evidence="9 10">
    <name type="scientific">Lactuca saligna</name>
    <name type="common">Willowleaf lettuce</name>
    <dbReference type="NCBI Taxonomy" id="75948"/>
    <lineage>
        <taxon>Eukaryota</taxon>
        <taxon>Viridiplantae</taxon>
        <taxon>Streptophyta</taxon>
        <taxon>Embryophyta</taxon>
        <taxon>Tracheophyta</taxon>
        <taxon>Spermatophyta</taxon>
        <taxon>Magnoliopsida</taxon>
        <taxon>eudicotyledons</taxon>
        <taxon>Gunneridae</taxon>
        <taxon>Pentapetalae</taxon>
        <taxon>asterids</taxon>
        <taxon>campanulids</taxon>
        <taxon>Asterales</taxon>
        <taxon>Asteraceae</taxon>
        <taxon>Cichorioideae</taxon>
        <taxon>Cichorieae</taxon>
        <taxon>Lactucinae</taxon>
        <taxon>Lactuca</taxon>
    </lineage>
</organism>
<gene>
    <name evidence="9" type="ORF">LSALG_LOCUS36905</name>
</gene>
<dbReference type="GO" id="GO:0004672">
    <property type="term" value="F:protein kinase activity"/>
    <property type="evidence" value="ECO:0007669"/>
    <property type="project" value="InterPro"/>
</dbReference>
<dbReference type="Pfam" id="PF07714">
    <property type="entry name" value="PK_Tyr_Ser-Thr"/>
    <property type="match status" value="1"/>
</dbReference>
<dbReference type="PANTHER" id="PTHR47974:SF9">
    <property type="entry name" value="RECEPTOR-LIKE SERINE_THREONINE-PROTEIN KINASE"/>
    <property type="match status" value="1"/>
</dbReference>
<evidence type="ECO:0000256" key="6">
    <source>
        <dbReference type="PROSITE-ProRule" id="PRU10141"/>
    </source>
</evidence>
<dbReference type="AlphaFoldDB" id="A0AA35ZUK9"/>
<keyword evidence="5 7" id="KW-0472">Membrane</keyword>
<dbReference type="PANTHER" id="PTHR47974">
    <property type="entry name" value="OS07G0415500 PROTEIN"/>
    <property type="match status" value="1"/>
</dbReference>
<protein>
    <recommendedName>
        <fullName evidence="8">Protein kinase domain-containing protein</fullName>
    </recommendedName>
</protein>
<reference evidence="9" key="1">
    <citation type="submission" date="2023-04" db="EMBL/GenBank/DDBJ databases">
        <authorList>
            <person name="Vijverberg K."/>
            <person name="Xiong W."/>
            <person name="Schranz E."/>
        </authorList>
    </citation>
    <scope>NUCLEOTIDE SEQUENCE</scope>
</reference>
<dbReference type="InterPro" id="IPR017441">
    <property type="entry name" value="Protein_kinase_ATP_BS"/>
</dbReference>
<evidence type="ECO:0000313" key="9">
    <source>
        <dbReference type="EMBL" id="CAI9298127.1"/>
    </source>
</evidence>
<evidence type="ECO:0000259" key="8">
    <source>
        <dbReference type="PROSITE" id="PS50011"/>
    </source>
</evidence>
<name>A0AA35ZUK9_LACSI</name>
<keyword evidence="4 7" id="KW-1133">Transmembrane helix</keyword>
<keyword evidence="6" id="KW-0067">ATP-binding</keyword>
<dbReference type="InterPro" id="IPR001245">
    <property type="entry name" value="Ser-Thr/Tyr_kinase_cat_dom"/>
</dbReference>
<dbReference type="Proteomes" id="UP001177003">
    <property type="component" value="Chromosome 8"/>
</dbReference>
<keyword evidence="2 7" id="KW-0812">Transmembrane</keyword>
<accession>A0AA35ZUK9</accession>
<keyword evidence="3" id="KW-0732">Signal</keyword>
<dbReference type="GO" id="GO:0016020">
    <property type="term" value="C:membrane"/>
    <property type="evidence" value="ECO:0007669"/>
    <property type="project" value="UniProtKB-SubCell"/>
</dbReference>